<reference evidence="1 2" key="1">
    <citation type="submission" date="2019-04" db="EMBL/GenBank/DDBJ databases">
        <title>An improved genome assembly and genetic linkage map for asparagus bean, Vigna unguiculata ssp. sesquipedialis.</title>
        <authorList>
            <person name="Xia Q."/>
            <person name="Zhang R."/>
            <person name="Dong Y."/>
        </authorList>
    </citation>
    <scope>NUCLEOTIDE SEQUENCE [LARGE SCALE GENOMIC DNA]</scope>
    <source>
        <tissue evidence="1">Leaf</tissue>
    </source>
</reference>
<evidence type="ECO:0000313" key="2">
    <source>
        <dbReference type="Proteomes" id="UP000501690"/>
    </source>
</evidence>
<protein>
    <submittedName>
        <fullName evidence="1">Uncharacterized protein</fullName>
    </submittedName>
</protein>
<proteinExistence type="predicted"/>
<sequence>MLLDIVELSNRTNVIMVNCIIAEIDQIKDWENERDLAGAGNSGIFPRTNAPLGGGKLAARQQRKYGCKDNAEICYYEYLGVEIRIVIRRCRVIPPGDTCRSKGIKGTWRLAALMARNVSLELWLEIGVKHVAFLELWLGMASLELWLGMADEHEELLSCGSGCLGMLRMLFVLGTPPDVTEYGP</sequence>
<evidence type="ECO:0000313" key="1">
    <source>
        <dbReference type="EMBL" id="QCD97247.1"/>
    </source>
</evidence>
<dbReference type="EMBL" id="CP039350">
    <property type="protein sequence ID" value="QCD97247.1"/>
    <property type="molecule type" value="Genomic_DNA"/>
</dbReference>
<gene>
    <name evidence="1" type="ORF">DEO72_LG6g1957</name>
</gene>
<name>A0A4D6M8G9_VIGUN</name>
<keyword evidence="2" id="KW-1185">Reference proteome</keyword>
<accession>A0A4D6M8G9</accession>
<organism evidence="1 2">
    <name type="scientific">Vigna unguiculata</name>
    <name type="common">Cowpea</name>
    <dbReference type="NCBI Taxonomy" id="3917"/>
    <lineage>
        <taxon>Eukaryota</taxon>
        <taxon>Viridiplantae</taxon>
        <taxon>Streptophyta</taxon>
        <taxon>Embryophyta</taxon>
        <taxon>Tracheophyta</taxon>
        <taxon>Spermatophyta</taxon>
        <taxon>Magnoliopsida</taxon>
        <taxon>eudicotyledons</taxon>
        <taxon>Gunneridae</taxon>
        <taxon>Pentapetalae</taxon>
        <taxon>rosids</taxon>
        <taxon>fabids</taxon>
        <taxon>Fabales</taxon>
        <taxon>Fabaceae</taxon>
        <taxon>Papilionoideae</taxon>
        <taxon>50 kb inversion clade</taxon>
        <taxon>NPAAA clade</taxon>
        <taxon>indigoferoid/millettioid clade</taxon>
        <taxon>Phaseoleae</taxon>
        <taxon>Vigna</taxon>
    </lineage>
</organism>
<dbReference type="Proteomes" id="UP000501690">
    <property type="component" value="Linkage Group LG6"/>
</dbReference>
<dbReference type="AlphaFoldDB" id="A0A4D6M8G9"/>